<keyword evidence="2" id="KW-0378">Hydrolase</keyword>
<evidence type="ECO:0000259" key="5">
    <source>
        <dbReference type="PROSITE" id="PS51695"/>
    </source>
</evidence>
<evidence type="ECO:0000256" key="3">
    <source>
        <dbReference type="ARBA" id="ARBA00022825"/>
    </source>
</evidence>
<dbReference type="InterPro" id="IPR030400">
    <property type="entry name" value="Sedolisin_dom"/>
</dbReference>
<dbReference type="STRING" id="115433.SAMN05421835_107203"/>
<dbReference type="EMBL" id="FORP01000007">
    <property type="protein sequence ID" value="SFJ67529.1"/>
    <property type="molecule type" value="Genomic_DNA"/>
</dbReference>
<proteinExistence type="predicted"/>
<keyword evidence="4" id="KW-0732">Signal</keyword>
<accession>A0A1I3TAY7</accession>
<protein>
    <submittedName>
        <fullName evidence="6">Subtilase family protein</fullName>
    </submittedName>
</protein>
<dbReference type="AlphaFoldDB" id="A0A1I3TAY7"/>
<dbReference type="InterPro" id="IPR023828">
    <property type="entry name" value="Peptidase_S8_Ser-AS"/>
</dbReference>
<feature type="domain" description="Peptidase S53" evidence="5">
    <location>
        <begin position="58"/>
        <end position="427"/>
    </location>
</feature>
<dbReference type="InterPro" id="IPR000209">
    <property type="entry name" value="Peptidase_S8/S53_dom"/>
</dbReference>
<feature type="signal peptide" evidence="4">
    <location>
        <begin position="1"/>
        <end position="25"/>
    </location>
</feature>
<sequence>MFRSGLAVFTGIVLTLALAVAPSAADEARASRFEPVCGGKYARLACQVQKLVGSSYQAPMGWGATDLQVSHGIPANSPGSGTVAIIDVGAYPNLESDLATYRQQYGLPPCASATGCFRQMDFRGGPPLPPSPGADGATVDEQIAVETSLDVDMASAACPNCKILEVQIPLSEVPTTDDSGNVNYDRYASAFGTAVQTSIANGATAISISYGLPGNDGMIRGPVAQQFAHRGVAIVASSGDSGFQATRFLWPQALPTVTAVGGTELVKQGSTYSEGAWSGAGSSCVPGATPPPGQPGEVTAPCNGARTAVDVSAVADNLAIYTTYSPASNHPLGWTVVAGTSASAPFIAGVYAASGNLGAVDGPNLLYQAGPPAFNDIISGTNGGISNGRCLAPGSGGGATFDGRLCGAAPGWDGPTGLGSPKGLFRF</sequence>
<keyword evidence="1" id="KW-0645">Protease</keyword>
<dbReference type="OrthoDB" id="151889at2"/>
<keyword evidence="3" id="KW-0720">Serine protease</keyword>
<dbReference type="GO" id="GO:0006508">
    <property type="term" value="P:proteolysis"/>
    <property type="evidence" value="ECO:0007669"/>
    <property type="project" value="UniProtKB-KW"/>
</dbReference>
<evidence type="ECO:0000256" key="4">
    <source>
        <dbReference type="SAM" id="SignalP"/>
    </source>
</evidence>
<dbReference type="GO" id="GO:0008240">
    <property type="term" value="F:tripeptidyl-peptidase activity"/>
    <property type="evidence" value="ECO:0007669"/>
    <property type="project" value="TreeGrafter"/>
</dbReference>
<dbReference type="PANTHER" id="PTHR14218">
    <property type="entry name" value="PROTEASE S8 TRIPEPTIDYL PEPTIDASE I CLN2"/>
    <property type="match status" value="1"/>
</dbReference>
<evidence type="ECO:0000256" key="1">
    <source>
        <dbReference type="ARBA" id="ARBA00022670"/>
    </source>
</evidence>
<dbReference type="RefSeq" id="WP_091507519.1">
    <property type="nucleotide sequence ID" value="NZ_FORP01000007.1"/>
</dbReference>
<dbReference type="Proteomes" id="UP000199025">
    <property type="component" value="Unassembled WGS sequence"/>
</dbReference>
<dbReference type="PROSITE" id="PS00138">
    <property type="entry name" value="SUBTILASE_SER"/>
    <property type="match status" value="1"/>
</dbReference>
<dbReference type="Pfam" id="PF00082">
    <property type="entry name" value="Peptidase_S8"/>
    <property type="match status" value="1"/>
</dbReference>
<reference evidence="6 7" key="1">
    <citation type="submission" date="2016-10" db="EMBL/GenBank/DDBJ databases">
        <authorList>
            <person name="de Groot N.N."/>
        </authorList>
    </citation>
    <scope>NUCLEOTIDE SEQUENCE [LARGE SCALE GENOMIC DNA]</scope>
    <source>
        <strain evidence="6 7">DSM 44468</strain>
    </source>
</reference>
<evidence type="ECO:0000313" key="6">
    <source>
        <dbReference type="EMBL" id="SFJ67529.1"/>
    </source>
</evidence>
<dbReference type="InterPro" id="IPR036852">
    <property type="entry name" value="Peptidase_S8/S53_dom_sf"/>
</dbReference>
<evidence type="ECO:0000256" key="2">
    <source>
        <dbReference type="ARBA" id="ARBA00022801"/>
    </source>
</evidence>
<dbReference type="Gene3D" id="3.40.50.200">
    <property type="entry name" value="Peptidase S8/S53 domain"/>
    <property type="match status" value="1"/>
</dbReference>
<dbReference type="GO" id="GO:0004252">
    <property type="term" value="F:serine-type endopeptidase activity"/>
    <property type="evidence" value="ECO:0007669"/>
    <property type="project" value="InterPro"/>
</dbReference>
<dbReference type="SUPFAM" id="SSF52743">
    <property type="entry name" value="Subtilisin-like"/>
    <property type="match status" value="1"/>
</dbReference>
<dbReference type="PROSITE" id="PS51695">
    <property type="entry name" value="SEDOLISIN"/>
    <property type="match status" value="1"/>
</dbReference>
<evidence type="ECO:0000313" key="7">
    <source>
        <dbReference type="Proteomes" id="UP000199025"/>
    </source>
</evidence>
<feature type="chain" id="PRO_5011727701" evidence="4">
    <location>
        <begin position="26"/>
        <end position="427"/>
    </location>
</feature>
<keyword evidence="7" id="KW-1185">Reference proteome</keyword>
<gene>
    <name evidence="6" type="ORF">SAMN05421835_107203</name>
</gene>
<dbReference type="InterPro" id="IPR050819">
    <property type="entry name" value="Tripeptidyl-peptidase_I"/>
</dbReference>
<dbReference type="PANTHER" id="PTHR14218:SF15">
    <property type="entry name" value="TRIPEPTIDYL-PEPTIDASE 1"/>
    <property type="match status" value="1"/>
</dbReference>
<organism evidence="6 7">
    <name type="scientific">Amycolatopsis sacchari</name>
    <dbReference type="NCBI Taxonomy" id="115433"/>
    <lineage>
        <taxon>Bacteria</taxon>
        <taxon>Bacillati</taxon>
        <taxon>Actinomycetota</taxon>
        <taxon>Actinomycetes</taxon>
        <taxon>Pseudonocardiales</taxon>
        <taxon>Pseudonocardiaceae</taxon>
        <taxon>Amycolatopsis</taxon>
    </lineage>
</organism>
<name>A0A1I3TAY7_9PSEU</name>